<accession>A0A1N7LPD4</accession>
<dbReference type="SUPFAM" id="SSF52540">
    <property type="entry name" value="P-loop containing nucleoside triphosphate hydrolases"/>
    <property type="match status" value="1"/>
</dbReference>
<dbReference type="PROSITE" id="PS00618">
    <property type="entry name" value="RECF_2"/>
    <property type="match status" value="1"/>
</dbReference>
<dbReference type="Gene3D" id="3.40.50.300">
    <property type="entry name" value="P-loop containing nucleotide triphosphate hydrolases"/>
    <property type="match status" value="1"/>
</dbReference>
<reference evidence="16" key="1">
    <citation type="submission" date="2017-01" db="EMBL/GenBank/DDBJ databases">
        <authorList>
            <person name="Varghese N."/>
            <person name="Submissions S."/>
        </authorList>
    </citation>
    <scope>NUCLEOTIDE SEQUENCE [LARGE SCALE GENOMIC DNA]</scope>
    <source>
        <strain evidence="16">DSM 16176</strain>
    </source>
</reference>
<dbReference type="GO" id="GO:0006302">
    <property type="term" value="P:double-strand break repair"/>
    <property type="evidence" value="ECO:0007669"/>
    <property type="project" value="TreeGrafter"/>
</dbReference>
<dbReference type="PANTHER" id="PTHR32182">
    <property type="entry name" value="DNA REPLICATION AND REPAIR PROTEIN RECF"/>
    <property type="match status" value="1"/>
</dbReference>
<dbReference type="GO" id="GO:0006260">
    <property type="term" value="P:DNA replication"/>
    <property type="evidence" value="ECO:0007669"/>
    <property type="project" value="UniProtKB-UniRule"/>
</dbReference>
<keyword evidence="8 12" id="KW-0067">ATP-binding</keyword>
<dbReference type="GO" id="GO:0000731">
    <property type="term" value="P:DNA synthesis involved in DNA repair"/>
    <property type="evidence" value="ECO:0007669"/>
    <property type="project" value="TreeGrafter"/>
</dbReference>
<evidence type="ECO:0000256" key="4">
    <source>
        <dbReference type="ARBA" id="ARBA00022490"/>
    </source>
</evidence>
<evidence type="ECO:0000256" key="6">
    <source>
        <dbReference type="ARBA" id="ARBA00022741"/>
    </source>
</evidence>
<dbReference type="InterPro" id="IPR042174">
    <property type="entry name" value="RecF_2"/>
</dbReference>
<dbReference type="GO" id="GO:0003697">
    <property type="term" value="F:single-stranded DNA binding"/>
    <property type="evidence" value="ECO:0007669"/>
    <property type="project" value="UniProtKB-UniRule"/>
</dbReference>
<evidence type="ECO:0000256" key="11">
    <source>
        <dbReference type="ARBA" id="ARBA00023236"/>
    </source>
</evidence>
<evidence type="ECO:0000256" key="8">
    <source>
        <dbReference type="ARBA" id="ARBA00022840"/>
    </source>
</evidence>
<keyword evidence="4 12" id="KW-0963">Cytoplasm</keyword>
<comment type="similarity">
    <text evidence="2 12 13">Belongs to the RecF family.</text>
</comment>
<keyword evidence="16" id="KW-1185">Reference proteome</keyword>
<evidence type="ECO:0000256" key="3">
    <source>
        <dbReference type="ARBA" id="ARBA00020170"/>
    </source>
</evidence>
<dbReference type="PROSITE" id="PS00617">
    <property type="entry name" value="RECF_1"/>
    <property type="match status" value="1"/>
</dbReference>
<dbReference type="NCBIfam" id="TIGR00611">
    <property type="entry name" value="recf"/>
    <property type="match status" value="1"/>
</dbReference>
<sequence>MDIRRVELIDFRNYREACLELSPGVNVLVGENGQGKTNALEAMLIIAVGKSHRAHRDRDLIRWDSERSRISLEASTQYGDRRLALELGPEGRRAYANGVQVGRMTEFVGQVKVVLFAPEDLDLVKGSPRVRRRFLDTELGQLEPLYLHHLSLYNRALVQRNRWLKSSAGGAQDDVLAAFDEQLALHGAHVIQRRLRFLARLRAYAARIYGDIANGRESFALSYRSSIVGVEEGMSADDLGPILVRALAQNRAQDLRLGTTNLGPHRDDILLFLDGREVHTSASQGQQRTIALSLRLAEIDFMHEELGEYPVLLLDDVLSELDDLRQRNLVLSMSRKVQTVITTTSLNRLGQELAGDYRLFRVRSGIIAEERV</sequence>
<evidence type="ECO:0000256" key="7">
    <source>
        <dbReference type="ARBA" id="ARBA00022763"/>
    </source>
</evidence>
<name>A0A1N7LPD4_9BACL</name>
<evidence type="ECO:0000256" key="2">
    <source>
        <dbReference type="ARBA" id="ARBA00008016"/>
    </source>
</evidence>
<dbReference type="EMBL" id="FTOO01000003">
    <property type="protein sequence ID" value="SIS75706.1"/>
    <property type="molecule type" value="Genomic_DNA"/>
</dbReference>
<dbReference type="GO" id="GO:0009432">
    <property type="term" value="P:SOS response"/>
    <property type="evidence" value="ECO:0007669"/>
    <property type="project" value="UniProtKB-UniRule"/>
</dbReference>
<organism evidence="15 16">
    <name type="scientific">Alicyclobacillus vulcanalis</name>
    <dbReference type="NCBI Taxonomy" id="252246"/>
    <lineage>
        <taxon>Bacteria</taxon>
        <taxon>Bacillati</taxon>
        <taxon>Bacillota</taxon>
        <taxon>Bacilli</taxon>
        <taxon>Bacillales</taxon>
        <taxon>Alicyclobacillaceae</taxon>
        <taxon>Alicyclobacillus</taxon>
    </lineage>
</organism>
<keyword evidence="9 12" id="KW-0238">DNA-binding</keyword>
<dbReference type="PANTHER" id="PTHR32182:SF0">
    <property type="entry name" value="DNA REPLICATION AND REPAIR PROTEIN RECF"/>
    <property type="match status" value="1"/>
</dbReference>
<dbReference type="HAMAP" id="MF_00365">
    <property type="entry name" value="RecF"/>
    <property type="match status" value="1"/>
</dbReference>
<gene>
    <name evidence="12" type="primary">recF</name>
    <name evidence="15" type="ORF">SAMN05421799_103306</name>
</gene>
<dbReference type="RefSeq" id="WP_076345928.1">
    <property type="nucleotide sequence ID" value="NZ_FTOO01000003.1"/>
</dbReference>
<evidence type="ECO:0000256" key="13">
    <source>
        <dbReference type="RuleBase" id="RU000578"/>
    </source>
</evidence>
<comment type="function">
    <text evidence="12 13">The RecF protein is involved in DNA metabolism; it is required for DNA replication and normal SOS inducibility. RecF binds preferentially to single-stranded, linear DNA. It also seems to bind ATP.</text>
</comment>
<keyword evidence="6 12" id="KW-0547">Nucleotide-binding</keyword>
<evidence type="ECO:0000256" key="9">
    <source>
        <dbReference type="ARBA" id="ARBA00023125"/>
    </source>
</evidence>
<evidence type="ECO:0000313" key="15">
    <source>
        <dbReference type="EMBL" id="SIS75706.1"/>
    </source>
</evidence>
<dbReference type="InterPro" id="IPR027417">
    <property type="entry name" value="P-loop_NTPase"/>
</dbReference>
<keyword evidence="10 12" id="KW-0234">DNA repair</keyword>
<dbReference type="STRING" id="252246.SAMN05421799_103306"/>
<keyword evidence="5 12" id="KW-0235">DNA replication</keyword>
<dbReference type="InterPro" id="IPR001238">
    <property type="entry name" value="DNA-binding_RecF"/>
</dbReference>
<dbReference type="CDD" id="cd03242">
    <property type="entry name" value="ABC_RecF"/>
    <property type="match status" value="1"/>
</dbReference>
<dbReference type="InterPro" id="IPR003395">
    <property type="entry name" value="RecF/RecN/SMC_N"/>
</dbReference>
<dbReference type="Pfam" id="PF02463">
    <property type="entry name" value="SMC_N"/>
    <property type="match status" value="1"/>
</dbReference>
<dbReference type="Proteomes" id="UP000186156">
    <property type="component" value="Unassembled WGS sequence"/>
</dbReference>
<evidence type="ECO:0000256" key="12">
    <source>
        <dbReference type="HAMAP-Rule" id="MF_00365"/>
    </source>
</evidence>
<evidence type="ECO:0000256" key="10">
    <source>
        <dbReference type="ARBA" id="ARBA00023204"/>
    </source>
</evidence>
<feature type="binding site" evidence="12">
    <location>
        <begin position="30"/>
        <end position="37"/>
    </location>
    <ligand>
        <name>ATP</name>
        <dbReference type="ChEBI" id="CHEBI:30616"/>
    </ligand>
</feature>
<keyword evidence="7 12" id="KW-0227">DNA damage</keyword>
<evidence type="ECO:0000313" key="16">
    <source>
        <dbReference type="Proteomes" id="UP000186156"/>
    </source>
</evidence>
<feature type="domain" description="RecF/RecN/SMC N-terminal" evidence="14">
    <location>
        <begin position="3"/>
        <end position="346"/>
    </location>
</feature>
<comment type="subcellular location">
    <subcellularLocation>
        <location evidence="1 12 13">Cytoplasm</location>
    </subcellularLocation>
</comment>
<dbReference type="Gene3D" id="1.20.1050.90">
    <property type="entry name" value="RecF/RecN/SMC, N-terminal domain"/>
    <property type="match status" value="1"/>
</dbReference>
<dbReference type="GO" id="GO:0005737">
    <property type="term" value="C:cytoplasm"/>
    <property type="evidence" value="ECO:0007669"/>
    <property type="project" value="UniProtKB-SubCell"/>
</dbReference>
<dbReference type="GO" id="GO:0005524">
    <property type="term" value="F:ATP binding"/>
    <property type="evidence" value="ECO:0007669"/>
    <property type="project" value="UniProtKB-UniRule"/>
</dbReference>
<evidence type="ECO:0000256" key="1">
    <source>
        <dbReference type="ARBA" id="ARBA00004496"/>
    </source>
</evidence>
<dbReference type="OrthoDB" id="9803889at2"/>
<protein>
    <recommendedName>
        <fullName evidence="3 12">DNA replication and repair protein RecF</fullName>
    </recommendedName>
</protein>
<evidence type="ECO:0000259" key="14">
    <source>
        <dbReference type="Pfam" id="PF02463"/>
    </source>
</evidence>
<evidence type="ECO:0000256" key="5">
    <source>
        <dbReference type="ARBA" id="ARBA00022705"/>
    </source>
</evidence>
<proteinExistence type="inferred from homology"/>
<dbReference type="AlphaFoldDB" id="A0A1N7LPD4"/>
<dbReference type="InterPro" id="IPR018078">
    <property type="entry name" value="DNA-binding_RecF_CS"/>
</dbReference>
<keyword evidence="11 12" id="KW-0742">SOS response</keyword>